<dbReference type="PROSITE" id="PS51318">
    <property type="entry name" value="TAT"/>
    <property type="match status" value="1"/>
</dbReference>
<gene>
    <name evidence="2" type="ORF">SAMN04489765_1028</name>
</gene>
<dbReference type="RefSeq" id="WP_068566901.1">
    <property type="nucleotide sequence ID" value="NZ_AP025457.1"/>
</dbReference>
<dbReference type="Proteomes" id="UP000183053">
    <property type="component" value="Unassembled WGS sequence"/>
</dbReference>
<evidence type="ECO:0000313" key="3">
    <source>
        <dbReference type="Proteomes" id="UP000183053"/>
    </source>
</evidence>
<organism evidence="2 3">
    <name type="scientific">Tsukamurella pulmonis</name>
    <dbReference type="NCBI Taxonomy" id="47312"/>
    <lineage>
        <taxon>Bacteria</taxon>
        <taxon>Bacillati</taxon>
        <taxon>Actinomycetota</taxon>
        <taxon>Actinomycetes</taxon>
        <taxon>Mycobacteriales</taxon>
        <taxon>Tsukamurellaceae</taxon>
        <taxon>Tsukamurella</taxon>
    </lineage>
</organism>
<sequence length="231" mass="23254">MRVIRRSALVLAAVAALAVPAGVASAAPAKPATPAAQLLLTQGDFPAGYKVEKLSQSELTELTSGLGDVFASAKATPAHCLPVVTRGALAEAAGLPMVVAVNEAKRTAVSEVITSKSADAAVGVTPGCEKVRMETAVGANGRIVMDVTTTPVTLPGAPAGAKTVLVRSTGTATVDGETQPIRQEQIMGAQDVRGYGVLVVGNAVGENGATVDRAGYARILTAATDKVRTAK</sequence>
<proteinExistence type="predicted"/>
<feature type="signal peptide" evidence="1">
    <location>
        <begin position="1"/>
        <end position="26"/>
    </location>
</feature>
<evidence type="ECO:0008006" key="4">
    <source>
        <dbReference type="Google" id="ProtNLM"/>
    </source>
</evidence>
<keyword evidence="3" id="KW-1185">Reference proteome</keyword>
<name>A0A1H1C5A9_9ACTN</name>
<keyword evidence="1" id="KW-0732">Signal</keyword>
<dbReference type="EMBL" id="FNLF01000002">
    <property type="protein sequence ID" value="SDQ59373.1"/>
    <property type="molecule type" value="Genomic_DNA"/>
</dbReference>
<dbReference type="InterPro" id="IPR006311">
    <property type="entry name" value="TAT_signal"/>
</dbReference>
<accession>A0A1H1C5A9</accession>
<evidence type="ECO:0000256" key="1">
    <source>
        <dbReference type="SAM" id="SignalP"/>
    </source>
</evidence>
<feature type="chain" id="PRO_5010197971" description="Secreted protein" evidence="1">
    <location>
        <begin position="27"/>
        <end position="231"/>
    </location>
</feature>
<dbReference type="AlphaFoldDB" id="A0A1H1C5A9"/>
<protein>
    <recommendedName>
        <fullName evidence="4">Secreted protein</fullName>
    </recommendedName>
</protein>
<evidence type="ECO:0000313" key="2">
    <source>
        <dbReference type="EMBL" id="SDQ59373.1"/>
    </source>
</evidence>
<dbReference type="OrthoDB" id="4775252at2"/>
<reference evidence="3" key="1">
    <citation type="submission" date="2016-10" db="EMBL/GenBank/DDBJ databases">
        <authorList>
            <person name="Varghese N."/>
            <person name="Submissions S."/>
        </authorList>
    </citation>
    <scope>NUCLEOTIDE SEQUENCE [LARGE SCALE GENOMIC DNA]</scope>
    <source>
        <strain evidence="3">DSM 44142</strain>
    </source>
</reference>